<dbReference type="EMBL" id="MLBF01000081">
    <property type="protein sequence ID" value="OLN26293.1"/>
    <property type="molecule type" value="Genomic_DNA"/>
</dbReference>
<accession>A0A1Q8QG18</accession>
<comment type="caution">
    <text evidence="1">The sequence shown here is derived from an EMBL/GenBank/DDBJ whole genome shotgun (WGS) entry which is preliminary data.</text>
</comment>
<dbReference type="AlphaFoldDB" id="A0A1Q8QG18"/>
<gene>
    <name evidence="1" type="ORF">DSOL_5047</name>
</gene>
<sequence>MPTLSASRFDDLFNKSIPALTEKNEGLATFVFFVSGFPEWGRGVQ</sequence>
<evidence type="ECO:0000313" key="1">
    <source>
        <dbReference type="EMBL" id="OLN26293.1"/>
    </source>
</evidence>
<name>A0A1Q8QG18_9FIRM</name>
<organism evidence="1 2">
    <name type="scientific">Desulfosporosinus metallidurans</name>
    <dbReference type="NCBI Taxonomy" id="1888891"/>
    <lineage>
        <taxon>Bacteria</taxon>
        <taxon>Bacillati</taxon>
        <taxon>Bacillota</taxon>
        <taxon>Clostridia</taxon>
        <taxon>Eubacteriales</taxon>
        <taxon>Desulfitobacteriaceae</taxon>
        <taxon>Desulfosporosinus</taxon>
    </lineage>
</organism>
<evidence type="ECO:0000313" key="2">
    <source>
        <dbReference type="Proteomes" id="UP000186102"/>
    </source>
</evidence>
<keyword evidence="2" id="KW-1185">Reference proteome</keyword>
<reference evidence="1 2" key="1">
    <citation type="submission" date="2016-09" db="EMBL/GenBank/DDBJ databases">
        <title>Complete genome of Desulfosporosinus sp. OL.</title>
        <authorList>
            <person name="Mardanov A."/>
            <person name="Beletsky A."/>
            <person name="Panova A."/>
            <person name="Karnachuk O."/>
            <person name="Ravin N."/>
        </authorList>
    </citation>
    <scope>NUCLEOTIDE SEQUENCE [LARGE SCALE GENOMIC DNA]</scope>
    <source>
        <strain evidence="1 2">OL</strain>
    </source>
</reference>
<dbReference type="Proteomes" id="UP000186102">
    <property type="component" value="Unassembled WGS sequence"/>
</dbReference>
<protein>
    <submittedName>
        <fullName evidence="1">Uncharacterized protein</fullName>
    </submittedName>
</protein>
<dbReference type="STRING" id="1888891.DSOL_5047"/>
<proteinExistence type="predicted"/>